<evidence type="ECO:0000256" key="6">
    <source>
        <dbReference type="ARBA" id="ARBA00022801"/>
    </source>
</evidence>
<feature type="signal peptide" evidence="12">
    <location>
        <begin position="1"/>
        <end position="33"/>
    </location>
</feature>
<accession>A0A427YNF3</accession>
<dbReference type="Proteomes" id="UP000279259">
    <property type="component" value="Unassembled WGS sequence"/>
</dbReference>
<comment type="similarity">
    <text evidence="2">Belongs to the REXO4 family.</text>
</comment>
<dbReference type="GO" id="GO:0008408">
    <property type="term" value="F:3'-5' exonuclease activity"/>
    <property type="evidence" value="ECO:0007669"/>
    <property type="project" value="InterPro"/>
</dbReference>
<dbReference type="GO" id="GO:0006364">
    <property type="term" value="P:rRNA processing"/>
    <property type="evidence" value="ECO:0007669"/>
    <property type="project" value="UniProtKB-KW"/>
</dbReference>
<dbReference type="GO" id="GO:0003676">
    <property type="term" value="F:nucleic acid binding"/>
    <property type="evidence" value="ECO:0007669"/>
    <property type="project" value="InterPro"/>
</dbReference>
<dbReference type="InterPro" id="IPR037431">
    <property type="entry name" value="REX4_DEDDh_dom"/>
</dbReference>
<evidence type="ECO:0000256" key="10">
    <source>
        <dbReference type="SAM" id="MobiDB-lite"/>
    </source>
</evidence>
<feature type="region of interest" description="Disordered" evidence="10">
    <location>
        <begin position="220"/>
        <end position="243"/>
    </location>
</feature>
<dbReference type="InterPro" id="IPR013520">
    <property type="entry name" value="Ribonucl_H"/>
</dbReference>
<evidence type="ECO:0000256" key="9">
    <source>
        <dbReference type="ARBA" id="ARBA00025599"/>
    </source>
</evidence>
<dbReference type="InterPro" id="IPR047021">
    <property type="entry name" value="REXO1/3/4-like"/>
</dbReference>
<keyword evidence="7 14" id="KW-0269">Exonuclease</keyword>
<evidence type="ECO:0000256" key="11">
    <source>
        <dbReference type="SAM" id="Phobius"/>
    </source>
</evidence>
<dbReference type="InterPro" id="IPR036397">
    <property type="entry name" value="RNaseH_sf"/>
</dbReference>
<proteinExistence type="inferred from homology"/>
<keyword evidence="5" id="KW-0540">Nuclease</keyword>
<sequence>MRFVAWGKPLRGSLIGPLGLIVALLILLPLASASVFSDPALSYCKCICFSNSTIIPLYRPANPSKPCLSCTRQFCLDQKLAICRDAEVPDLDVDVGTGLEGDVEARCFKRDSPRDQLIVTFFVLTVFALLLWAGVRSRLRKAIEARGRPTDLREWSEALLPEPLHPLSQSLFSRIGGGAAGRQGVFGRDEMRDMSVSRGYAPPSAVAGPSSNWASLKAKLGGPSSTRAGEKGKGKGKVMDATSGRRKGFMGIGRFLSTELEPADSTKATSAAGPSKSSIVQIAAPAHVREEVTFLPSPREEARLHELRMMVAGQGVLNDAKKAPGNYIAIDCEMVGLGHLGSESALARVSLVNYHGHILLDTFVQPRERVTDWRTWVSGVRESDLVGAPVFEHVQKQVAELVEGRVVVGHAIENDLKVLLLSHPGPMVRDTQKCKPLREKAKTKRPGLKRLVEMELGLQIQKGSHSSVTDARATMALYRLHKHVWEQQFRPIMAEYKDKTARKGKGKGGVEAGRGEAGKKRKREDDDEGEPEDDDENEDEEGGGGSGRAKRREREEFPGGGRKGISSGLGVIIRRNGKPVKGGQPKRGKVISGGGSGSGGNWWEDAAA</sequence>
<reference evidence="14 15" key="1">
    <citation type="submission" date="2018-11" db="EMBL/GenBank/DDBJ databases">
        <title>Genome sequence of Saitozyma podzolica DSM 27192.</title>
        <authorList>
            <person name="Aliyu H."/>
            <person name="Gorte O."/>
            <person name="Ochsenreither K."/>
        </authorList>
    </citation>
    <scope>NUCLEOTIDE SEQUENCE [LARGE SCALE GENOMIC DNA]</scope>
    <source>
        <strain evidence="14 15">DSM 27192</strain>
    </source>
</reference>
<keyword evidence="11" id="KW-1133">Transmembrane helix</keyword>
<evidence type="ECO:0000313" key="15">
    <source>
        <dbReference type="Proteomes" id="UP000279259"/>
    </source>
</evidence>
<feature type="compositionally biased region" description="Acidic residues" evidence="10">
    <location>
        <begin position="525"/>
        <end position="542"/>
    </location>
</feature>
<keyword evidence="15" id="KW-1185">Reference proteome</keyword>
<comment type="subcellular location">
    <subcellularLocation>
        <location evidence="1">Nucleus</location>
    </subcellularLocation>
</comment>
<feature type="chain" id="PRO_5019526070" description="RNA exonuclease 4" evidence="12">
    <location>
        <begin position="34"/>
        <end position="608"/>
    </location>
</feature>
<dbReference type="OrthoDB" id="8191639at2759"/>
<dbReference type="GO" id="GO:0005634">
    <property type="term" value="C:nucleus"/>
    <property type="evidence" value="ECO:0007669"/>
    <property type="project" value="UniProtKB-SubCell"/>
</dbReference>
<dbReference type="GO" id="GO:0000027">
    <property type="term" value="P:ribosomal large subunit assembly"/>
    <property type="evidence" value="ECO:0007669"/>
    <property type="project" value="TreeGrafter"/>
</dbReference>
<dbReference type="PANTHER" id="PTHR12801:SF45">
    <property type="entry name" value="RNA EXONUCLEASE 4"/>
    <property type="match status" value="1"/>
</dbReference>
<feature type="transmembrane region" description="Helical" evidence="11">
    <location>
        <begin position="117"/>
        <end position="135"/>
    </location>
</feature>
<keyword evidence="11" id="KW-0812">Transmembrane</keyword>
<dbReference type="FunFam" id="3.30.420.10:FF:000007">
    <property type="entry name" value="Interferon-stimulated exonuclease gene 20"/>
    <property type="match status" value="1"/>
</dbReference>
<keyword evidence="8" id="KW-0539">Nucleus</keyword>
<comment type="function">
    <text evidence="9">Exoribonuclease involved in ribosome biosynthesis. Involved in the processing of ITS1, the internal transcribed spacer localized between the 18S and 5.8S rRNAs.</text>
</comment>
<keyword evidence="6" id="KW-0378">Hydrolase</keyword>
<keyword evidence="4" id="KW-0698">rRNA processing</keyword>
<comment type="caution">
    <text evidence="14">The sequence shown here is derived from an EMBL/GenBank/DDBJ whole genome shotgun (WGS) entry which is preliminary data.</text>
</comment>
<dbReference type="STRING" id="1890683.A0A427YNF3"/>
<evidence type="ECO:0000256" key="7">
    <source>
        <dbReference type="ARBA" id="ARBA00022839"/>
    </source>
</evidence>
<evidence type="ECO:0000256" key="1">
    <source>
        <dbReference type="ARBA" id="ARBA00004123"/>
    </source>
</evidence>
<dbReference type="CDD" id="cd06144">
    <property type="entry name" value="REX4_like"/>
    <property type="match status" value="1"/>
</dbReference>
<dbReference type="Gene3D" id="3.30.420.10">
    <property type="entry name" value="Ribonuclease H-like superfamily/Ribonuclease H"/>
    <property type="match status" value="1"/>
</dbReference>
<protein>
    <recommendedName>
        <fullName evidence="3">RNA exonuclease 4</fullName>
    </recommendedName>
</protein>
<keyword evidence="11" id="KW-0472">Membrane</keyword>
<feature type="region of interest" description="Disordered" evidence="10">
    <location>
        <begin position="499"/>
        <end position="608"/>
    </location>
</feature>
<feature type="domain" description="Exonuclease" evidence="13">
    <location>
        <begin position="326"/>
        <end position="487"/>
    </location>
</feature>
<evidence type="ECO:0000256" key="12">
    <source>
        <dbReference type="SAM" id="SignalP"/>
    </source>
</evidence>
<feature type="compositionally biased region" description="Gly residues" evidence="10">
    <location>
        <begin position="591"/>
        <end position="600"/>
    </location>
</feature>
<evidence type="ECO:0000256" key="3">
    <source>
        <dbReference type="ARBA" id="ARBA00016937"/>
    </source>
</evidence>
<dbReference type="PANTHER" id="PTHR12801">
    <property type="entry name" value="RNA EXONUCLEASE REXO1 / RECO3 FAMILY MEMBER-RELATED"/>
    <property type="match status" value="1"/>
</dbReference>
<evidence type="ECO:0000256" key="5">
    <source>
        <dbReference type="ARBA" id="ARBA00022722"/>
    </source>
</evidence>
<dbReference type="SUPFAM" id="SSF53098">
    <property type="entry name" value="Ribonuclease H-like"/>
    <property type="match status" value="1"/>
</dbReference>
<dbReference type="AlphaFoldDB" id="A0A427YNF3"/>
<evidence type="ECO:0000256" key="4">
    <source>
        <dbReference type="ARBA" id="ARBA00022552"/>
    </source>
</evidence>
<dbReference type="InterPro" id="IPR012337">
    <property type="entry name" value="RNaseH-like_sf"/>
</dbReference>
<dbReference type="EMBL" id="RSCD01000005">
    <property type="protein sequence ID" value="RSH92634.1"/>
    <property type="molecule type" value="Genomic_DNA"/>
</dbReference>
<name>A0A427YNF3_9TREE</name>
<evidence type="ECO:0000256" key="8">
    <source>
        <dbReference type="ARBA" id="ARBA00023242"/>
    </source>
</evidence>
<evidence type="ECO:0000256" key="2">
    <source>
        <dbReference type="ARBA" id="ARBA00010489"/>
    </source>
</evidence>
<keyword evidence="12" id="KW-0732">Signal</keyword>
<dbReference type="SMART" id="SM00479">
    <property type="entry name" value="EXOIII"/>
    <property type="match status" value="1"/>
</dbReference>
<dbReference type="Pfam" id="PF00929">
    <property type="entry name" value="RNase_T"/>
    <property type="match status" value="1"/>
</dbReference>
<evidence type="ECO:0000313" key="14">
    <source>
        <dbReference type="EMBL" id="RSH92634.1"/>
    </source>
</evidence>
<evidence type="ECO:0000259" key="13">
    <source>
        <dbReference type="SMART" id="SM00479"/>
    </source>
</evidence>
<gene>
    <name evidence="14" type="primary">REX4</name>
    <name evidence="14" type="ORF">EHS25_008079</name>
</gene>
<organism evidence="14 15">
    <name type="scientific">Saitozyma podzolica</name>
    <dbReference type="NCBI Taxonomy" id="1890683"/>
    <lineage>
        <taxon>Eukaryota</taxon>
        <taxon>Fungi</taxon>
        <taxon>Dikarya</taxon>
        <taxon>Basidiomycota</taxon>
        <taxon>Agaricomycotina</taxon>
        <taxon>Tremellomycetes</taxon>
        <taxon>Tremellales</taxon>
        <taxon>Trimorphomycetaceae</taxon>
        <taxon>Saitozyma</taxon>
    </lineage>
</organism>